<feature type="compositionally biased region" description="Low complexity" evidence="2">
    <location>
        <begin position="553"/>
        <end position="574"/>
    </location>
</feature>
<keyword evidence="4" id="KW-1185">Reference proteome</keyword>
<dbReference type="STRING" id="106004.A0A1Y2G300"/>
<dbReference type="Gene3D" id="1.25.40.10">
    <property type="entry name" value="Tetratricopeptide repeat domain"/>
    <property type="match status" value="1"/>
</dbReference>
<dbReference type="OrthoDB" id="2554293at2759"/>
<dbReference type="InterPro" id="IPR011990">
    <property type="entry name" value="TPR-like_helical_dom_sf"/>
</dbReference>
<evidence type="ECO:0000256" key="2">
    <source>
        <dbReference type="SAM" id="MobiDB-lite"/>
    </source>
</evidence>
<feature type="region of interest" description="Disordered" evidence="2">
    <location>
        <begin position="1"/>
        <end position="22"/>
    </location>
</feature>
<dbReference type="EMBL" id="MCGR01000002">
    <property type="protein sequence ID" value="ORY91756.1"/>
    <property type="molecule type" value="Genomic_DNA"/>
</dbReference>
<evidence type="ECO:0000313" key="3">
    <source>
        <dbReference type="EMBL" id="ORY91756.1"/>
    </source>
</evidence>
<accession>A0A1Y2G300</accession>
<sequence length="846" mass="94829">MITQTPHLTLPTPSTTSAGPIPSRELLPEKWIWRLPATTAINSILRTLNDPACSDRTRDALLPLAVTLANHALHWDSLIWAAVLFSRGHSHSMPWERLLARVRGQTGGKGLEEEVAVMTRLDKRERMPGRNERLVRWEWMVEEKQRQRWELETAKGQARRVAVDGEVIWANGRRAQARRRQAKEPLSDRLLRNRVAHDESALKSIKPSTAPTPLPPTIHPLSSLPQPTIDLLFLFLAQHPERTEPLTSTALALSLGRIDLSLPVSRRTLVHSINMSLDNDRPDLASRLWVAMLQAVQRDRAGARQLMRLFNKIKHKLRDSGKRYRSVMDRPTLASVATMARALDREWVRVKAEQEALGGRGGDKAPSSLNEMIDLLVTFPFAPFVRDFEAGSERRRVAFIHNKVDKMTRKVFRGIIEEVIDRPIYLGPLKVVVGNSPSSLPNADARPPRLPLNAISFNLLITYALRQFNSSEIALRLVEKMRQQGIEPNAATHNILLELLAQSSKDALDLVGANPRNSHTFPSLIKYLSSVGDWEHIEKIVYFLLPELDLRQSSPSSSSDTPAPSLSSLPTPTAFDEIDPSTKTSSDIPASLPPPPGRSPWLYVALLSALVSAGRTGLAERVFRSARWAAEISRRPPQAQFELPDLSSPPTPAPPPPATGPAQKPWTLPPQAFILMLQLYAKEARRGKALIAQGPDSEPSTFVLGWGRHALRVFLLSERRASLRARLGEAVDITRSTRMRRIDAIGAVEPFLRAEAAPIVATWELEGGSRGPELESLSKAMMSPEAREALGVLFPERRVEGEEKEEGERWSEWARRGSRRASEERTRTRREGLRSRERARRVNEEQ</sequence>
<feature type="repeat" description="PPR" evidence="1">
    <location>
        <begin position="453"/>
        <end position="488"/>
    </location>
</feature>
<dbReference type="InterPro" id="IPR002885">
    <property type="entry name" value="PPR_rpt"/>
</dbReference>
<feature type="region of interest" description="Disordered" evidence="2">
    <location>
        <begin position="640"/>
        <end position="665"/>
    </location>
</feature>
<dbReference type="InParanoid" id="A0A1Y2G300"/>
<dbReference type="Proteomes" id="UP000193467">
    <property type="component" value="Unassembled WGS sequence"/>
</dbReference>
<feature type="compositionally biased region" description="Low complexity" evidence="2">
    <location>
        <begin position="1"/>
        <end position="17"/>
    </location>
</feature>
<reference evidence="3 4" key="1">
    <citation type="submission" date="2016-07" db="EMBL/GenBank/DDBJ databases">
        <title>Pervasive Adenine N6-methylation of Active Genes in Fungi.</title>
        <authorList>
            <consortium name="DOE Joint Genome Institute"/>
            <person name="Mondo S.J."/>
            <person name="Dannebaum R.O."/>
            <person name="Kuo R.C."/>
            <person name="Labutti K."/>
            <person name="Haridas S."/>
            <person name="Kuo A."/>
            <person name="Salamov A."/>
            <person name="Ahrendt S.R."/>
            <person name="Lipzen A."/>
            <person name="Sullivan W."/>
            <person name="Andreopoulos W.B."/>
            <person name="Clum A."/>
            <person name="Lindquist E."/>
            <person name="Daum C."/>
            <person name="Ramamoorthy G.K."/>
            <person name="Gryganskyi A."/>
            <person name="Culley D."/>
            <person name="Magnuson J.K."/>
            <person name="James T.Y."/>
            <person name="O'Malley M.A."/>
            <person name="Stajich J.E."/>
            <person name="Spatafora J.W."/>
            <person name="Visel A."/>
            <person name="Grigoriev I.V."/>
        </authorList>
    </citation>
    <scope>NUCLEOTIDE SEQUENCE [LARGE SCALE GENOMIC DNA]</scope>
    <source>
        <strain evidence="3 4">62-1032</strain>
    </source>
</reference>
<feature type="compositionally biased region" description="Pro residues" evidence="2">
    <location>
        <begin position="647"/>
        <end position="659"/>
    </location>
</feature>
<dbReference type="PROSITE" id="PS51375">
    <property type="entry name" value="PPR"/>
    <property type="match status" value="1"/>
</dbReference>
<comment type="caution">
    <text evidence="3">The sequence shown here is derived from an EMBL/GenBank/DDBJ whole genome shotgun (WGS) entry which is preliminary data.</text>
</comment>
<dbReference type="AlphaFoldDB" id="A0A1Y2G300"/>
<evidence type="ECO:0008006" key="5">
    <source>
        <dbReference type="Google" id="ProtNLM"/>
    </source>
</evidence>
<gene>
    <name evidence="3" type="ORF">BCR35DRAFT_312026</name>
</gene>
<feature type="region of interest" description="Disordered" evidence="2">
    <location>
        <begin position="797"/>
        <end position="846"/>
    </location>
</feature>
<evidence type="ECO:0000256" key="1">
    <source>
        <dbReference type="PROSITE-ProRule" id="PRU00708"/>
    </source>
</evidence>
<name>A0A1Y2G300_9BASI</name>
<dbReference type="Pfam" id="PF13041">
    <property type="entry name" value="PPR_2"/>
    <property type="match status" value="1"/>
</dbReference>
<protein>
    <recommendedName>
        <fullName evidence="5">Pentatricopeptide repeat domain-containing protein</fullName>
    </recommendedName>
</protein>
<feature type="region of interest" description="Disordered" evidence="2">
    <location>
        <begin position="553"/>
        <end position="592"/>
    </location>
</feature>
<evidence type="ECO:0000313" key="4">
    <source>
        <dbReference type="Proteomes" id="UP000193467"/>
    </source>
</evidence>
<proteinExistence type="predicted"/>
<organism evidence="3 4">
    <name type="scientific">Leucosporidium creatinivorum</name>
    <dbReference type="NCBI Taxonomy" id="106004"/>
    <lineage>
        <taxon>Eukaryota</taxon>
        <taxon>Fungi</taxon>
        <taxon>Dikarya</taxon>
        <taxon>Basidiomycota</taxon>
        <taxon>Pucciniomycotina</taxon>
        <taxon>Microbotryomycetes</taxon>
        <taxon>Leucosporidiales</taxon>
        <taxon>Leucosporidium</taxon>
    </lineage>
</organism>